<dbReference type="GO" id="GO:0005886">
    <property type="term" value="C:plasma membrane"/>
    <property type="evidence" value="ECO:0007669"/>
    <property type="project" value="UniProtKB-SubCell"/>
</dbReference>
<feature type="transmembrane region" description="Helical" evidence="10">
    <location>
        <begin position="228"/>
        <end position="251"/>
    </location>
</feature>
<feature type="transmembrane region" description="Helical" evidence="10">
    <location>
        <begin position="81"/>
        <end position="104"/>
    </location>
</feature>
<evidence type="ECO:0000256" key="10">
    <source>
        <dbReference type="SAM" id="Phobius"/>
    </source>
</evidence>
<keyword evidence="3" id="KW-1003">Cell membrane</keyword>
<keyword evidence="14" id="KW-1185">Reference proteome</keyword>
<evidence type="ECO:0000313" key="15">
    <source>
        <dbReference type="Proteomes" id="UP001157039"/>
    </source>
</evidence>
<keyword evidence="2" id="KW-0813">Transport</keyword>
<evidence type="ECO:0000313" key="12">
    <source>
        <dbReference type="EMBL" id="AYW48074.1"/>
    </source>
</evidence>
<dbReference type="RefSeq" id="WP_123935683.1">
    <property type="nucleotide sequence ID" value="NZ_BSUW01000001.1"/>
</dbReference>
<evidence type="ECO:0000256" key="5">
    <source>
        <dbReference type="ARBA" id="ARBA00022989"/>
    </source>
</evidence>
<feature type="domain" description="Cation/H+ exchanger transmembrane" evidence="11">
    <location>
        <begin position="10"/>
        <end position="403"/>
    </location>
</feature>
<reference evidence="13" key="4">
    <citation type="submission" date="2023-02" db="EMBL/GenBank/DDBJ databases">
        <authorList>
            <person name="Sun Q."/>
            <person name="Mori K."/>
        </authorList>
    </citation>
    <scope>NUCLEOTIDE SEQUENCE</scope>
    <source>
        <strain evidence="13">NBRC 114545</strain>
    </source>
</reference>
<reference evidence="13 15" key="2">
    <citation type="journal article" date="2014" name="Int. J. Syst. Evol. Microbiol.">
        <title>Complete genome sequence of Corynebacterium casei LMG S-19264T (=DSM 44701T), isolated from a smear-ripened cheese.</title>
        <authorList>
            <consortium name="US DOE Joint Genome Institute (JGI-PGF)"/>
            <person name="Walter F."/>
            <person name="Albersmeier A."/>
            <person name="Kalinowski J."/>
            <person name="Ruckert C."/>
        </authorList>
    </citation>
    <scope>NUCLEOTIDE SEQUENCE [LARGE SCALE GENOMIC DNA]</scope>
    <source>
        <strain evidence="13 15">NBRC 114545</strain>
    </source>
</reference>
<gene>
    <name evidence="12" type="ORF">C7K38_06640</name>
    <name evidence="13" type="ORF">GCM10025885_13170</name>
</gene>
<protein>
    <submittedName>
        <fullName evidence="13">Sodium:proton antiporter</fullName>
    </submittedName>
</protein>
<evidence type="ECO:0000256" key="9">
    <source>
        <dbReference type="ARBA" id="ARBA00023201"/>
    </source>
</evidence>
<comment type="subcellular location">
    <subcellularLocation>
        <location evidence="1">Cell membrane</location>
        <topology evidence="1">Multi-pass membrane protein</topology>
    </subcellularLocation>
</comment>
<dbReference type="GO" id="GO:0015385">
    <property type="term" value="F:sodium:proton antiporter activity"/>
    <property type="evidence" value="ECO:0007669"/>
    <property type="project" value="InterPro"/>
</dbReference>
<evidence type="ECO:0000256" key="7">
    <source>
        <dbReference type="ARBA" id="ARBA00023065"/>
    </source>
</evidence>
<evidence type="ECO:0000256" key="3">
    <source>
        <dbReference type="ARBA" id="ARBA00022475"/>
    </source>
</evidence>
<sequence length="673" mass="76488">MEFIELVIIIAVLITFSNILTKMMPTVPIFFAQIFLGILLGLSKYGNEIEFKPEMFLVMIIAPLLFREGKNADTRSIVENLGPILFLAFAGVLLTMSAVGFTLYAFFPNVPLAACLAFGAALGPTDAVAVGSLAKRLKMPERVLHILEGEGLLNDASGVTAFQFAVSTLLTGVFSLFDASISLLFSSIGGALVGIAVIWVKNRVIHFLERTDSQDVISYLLIELLLPFVAYVLSELLGVSGIIAAVIAGVLQSKRQYRVTVFDAELANISSNIWGTVGFTLNALVFLFLGIELSEVFRPVWSDRTYSNLELIGMVLLIVAVIFFVRFLYISLFHLLKERKQAKRTDLRELLLLTFGGVKGTISLATVFILPVSIHGIAFEQRALLLFLTACVIFISLLVGMLALPLLSEGEYEKPVDRAELQILQSVIRYLQMKRTHKELSAMHAMAIETVIEQYRQRSFELMTEAMTETEQAKVQEVQGWFLTIEQAGLDELYQQKKISEKSYRIYNRLLEYYELVGKQRFLSLSSFWLLAGRRILRNIMHPKRYMIRKKKARRHDFSNVDIDELKSIFVNNTILIRKRLKKQEEDLDPQILSYLDNRRSLILKQLYERSVIEPELVENSSYYKKELVNAYTFERRQIDAFEREEKINPLSANSYRQKVNLLESFALQKQGN</sequence>
<feature type="transmembrane region" description="Helical" evidence="10">
    <location>
        <begin position="6"/>
        <end position="21"/>
    </location>
</feature>
<organism evidence="13 15">
    <name type="scientific">Tetragenococcus osmophilus</name>
    <dbReference type="NCBI Taxonomy" id="526944"/>
    <lineage>
        <taxon>Bacteria</taxon>
        <taxon>Bacillati</taxon>
        <taxon>Bacillota</taxon>
        <taxon>Bacilli</taxon>
        <taxon>Lactobacillales</taxon>
        <taxon>Enterococcaceae</taxon>
        <taxon>Tetragenococcus</taxon>
    </lineage>
</organism>
<dbReference type="EMBL" id="BSUW01000001">
    <property type="protein sequence ID" value="GMA72268.1"/>
    <property type="molecule type" value="Genomic_DNA"/>
</dbReference>
<feature type="transmembrane region" description="Helical" evidence="10">
    <location>
        <begin position="272"/>
        <end position="291"/>
    </location>
</feature>
<evidence type="ECO:0000256" key="1">
    <source>
        <dbReference type="ARBA" id="ARBA00004651"/>
    </source>
</evidence>
<evidence type="ECO:0000256" key="6">
    <source>
        <dbReference type="ARBA" id="ARBA00023053"/>
    </source>
</evidence>
<dbReference type="Pfam" id="PF00999">
    <property type="entry name" value="Na_H_Exchanger"/>
    <property type="match status" value="1"/>
</dbReference>
<feature type="transmembrane region" description="Helical" evidence="10">
    <location>
        <begin position="384"/>
        <end position="407"/>
    </location>
</feature>
<evidence type="ECO:0000256" key="8">
    <source>
        <dbReference type="ARBA" id="ARBA00023136"/>
    </source>
</evidence>
<feature type="transmembrane region" description="Helical" evidence="10">
    <location>
        <begin position="110"/>
        <end position="134"/>
    </location>
</feature>
<keyword evidence="4 10" id="KW-0812">Transmembrane</keyword>
<dbReference type="EMBL" id="CP027783">
    <property type="protein sequence ID" value="AYW48074.1"/>
    <property type="molecule type" value="Genomic_DNA"/>
</dbReference>
<feature type="transmembrane region" description="Helical" evidence="10">
    <location>
        <begin position="311"/>
        <end position="329"/>
    </location>
</feature>
<dbReference type="InterPro" id="IPR006153">
    <property type="entry name" value="Cation/H_exchanger_TM"/>
</dbReference>
<dbReference type="PANTHER" id="PTHR10110:SF86">
    <property type="entry name" value="SODIUM_HYDROGEN EXCHANGER 7"/>
    <property type="match status" value="1"/>
</dbReference>
<evidence type="ECO:0000313" key="14">
    <source>
        <dbReference type="Proteomes" id="UP000268310"/>
    </source>
</evidence>
<keyword evidence="9" id="KW-0739">Sodium transport</keyword>
<name>A0AA37XJI9_9ENTE</name>
<dbReference type="Gene3D" id="6.10.140.1330">
    <property type="match status" value="1"/>
</dbReference>
<feature type="transmembrane region" description="Helical" evidence="10">
    <location>
        <begin position="28"/>
        <end position="45"/>
    </location>
</feature>
<dbReference type="GO" id="GO:0051453">
    <property type="term" value="P:regulation of intracellular pH"/>
    <property type="evidence" value="ECO:0007669"/>
    <property type="project" value="TreeGrafter"/>
</dbReference>
<keyword evidence="6" id="KW-0915">Sodium</keyword>
<feature type="transmembrane region" description="Helical" evidence="10">
    <location>
        <begin position="350"/>
        <end position="372"/>
    </location>
</feature>
<dbReference type="AlphaFoldDB" id="A0AA37XJI9"/>
<keyword evidence="8 10" id="KW-0472">Membrane</keyword>
<proteinExistence type="predicted"/>
<keyword evidence="7" id="KW-0406">Ion transport</keyword>
<evidence type="ECO:0000256" key="4">
    <source>
        <dbReference type="ARBA" id="ARBA00022692"/>
    </source>
</evidence>
<dbReference type="Proteomes" id="UP000268310">
    <property type="component" value="Chromosome"/>
</dbReference>
<dbReference type="InterPro" id="IPR018422">
    <property type="entry name" value="Cation/H_exchanger_CPA1"/>
</dbReference>
<evidence type="ECO:0000313" key="13">
    <source>
        <dbReference type="EMBL" id="GMA72268.1"/>
    </source>
</evidence>
<reference evidence="12 14" key="1">
    <citation type="journal article" date="2012" name="Int. J. Syst. Evol. Microbiol.">
        <title>Characterization of Tetragenococcus strains from sugar thick juice reveals a novel species, Tetragenococcus osmophilus sp. nov., and divides Tetragenococcus halophilus into two subspecies, T. halophilus subsp. halophilus subsp. nov. and T. halophilus subsp. flandriensis subsp. nov.</title>
        <authorList>
            <person name="Juste A."/>
            <person name="Van Trappen S."/>
            <person name="Verreth C."/>
            <person name="Cleenwerck I."/>
            <person name="De Vos P."/>
            <person name="Lievens B."/>
            <person name="Willems K.A."/>
        </authorList>
    </citation>
    <scope>NUCLEOTIDE SEQUENCE [LARGE SCALE GENOMIC DNA]</scope>
    <source>
        <strain evidence="12 14">JCM 31126</strain>
    </source>
</reference>
<accession>A0AA37XJI9</accession>
<dbReference type="PANTHER" id="PTHR10110">
    <property type="entry name" value="SODIUM/HYDROGEN EXCHANGER"/>
    <property type="match status" value="1"/>
</dbReference>
<dbReference type="KEGG" id="too:C7K38_06640"/>
<feature type="transmembrane region" description="Helical" evidence="10">
    <location>
        <begin position="181"/>
        <end position="200"/>
    </location>
</feature>
<dbReference type="GO" id="GO:0015386">
    <property type="term" value="F:potassium:proton antiporter activity"/>
    <property type="evidence" value="ECO:0007669"/>
    <property type="project" value="TreeGrafter"/>
</dbReference>
<dbReference type="Proteomes" id="UP001157039">
    <property type="component" value="Unassembled WGS sequence"/>
</dbReference>
<dbReference type="GO" id="GO:0098719">
    <property type="term" value="P:sodium ion import across plasma membrane"/>
    <property type="evidence" value="ECO:0007669"/>
    <property type="project" value="TreeGrafter"/>
</dbReference>
<reference evidence="12" key="3">
    <citation type="submission" date="2018-03" db="EMBL/GenBank/DDBJ databases">
        <authorList>
            <person name="Jeon C.O."/>
        </authorList>
    </citation>
    <scope>NUCLEOTIDE SEQUENCE</scope>
    <source>
        <strain evidence="12">JCM 31126</strain>
    </source>
</reference>
<evidence type="ECO:0000256" key="2">
    <source>
        <dbReference type="ARBA" id="ARBA00022448"/>
    </source>
</evidence>
<keyword evidence="5 10" id="KW-1133">Transmembrane helix</keyword>
<evidence type="ECO:0000259" key="11">
    <source>
        <dbReference type="Pfam" id="PF00999"/>
    </source>
</evidence>